<reference evidence="3" key="1">
    <citation type="journal article" date="2019" name="Int. J. Syst. Evol. Microbiol.">
        <title>The Global Catalogue of Microorganisms (GCM) 10K type strain sequencing project: providing services to taxonomists for standard genome sequencing and annotation.</title>
        <authorList>
            <consortium name="The Broad Institute Genomics Platform"/>
            <consortium name="The Broad Institute Genome Sequencing Center for Infectious Disease"/>
            <person name="Wu L."/>
            <person name="Ma J."/>
        </authorList>
    </citation>
    <scope>NUCLEOTIDE SEQUENCE [LARGE SCALE GENOMIC DNA]</scope>
    <source>
        <strain evidence="3">JCM 30331</strain>
    </source>
</reference>
<feature type="transmembrane region" description="Helical" evidence="1">
    <location>
        <begin position="48"/>
        <end position="65"/>
    </location>
</feature>
<keyword evidence="1" id="KW-1133">Transmembrane helix</keyword>
<name>A0ABQ2F0A0_9DEIO</name>
<keyword evidence="1" id="KW-0812">Transmembrane</keyword>
<sequence>MTSPQVLYLTLAVVGAALPLAAFLPWLAEHGLDLALIGEEIRRSRISAFAWADVLVTVVTILVFIRLDAPRAGVTRVLWPVLAACLVGASLALPLYLYLRERAQPGRPSETAPGE</sequence>
<evidence type="ECO:0008006" key="4">
    <source>
        <dbReference type="Google" id="ProtNLM"/>
    </source>
</evidence>
<proteinExistence type="predicted"/>
<feature type="transmembrane region" description="Helical" evidence="1">
    <location>
        <begin position="6"/>
        <end position="27"/>
    </location>
</feature>
<dbReference type="Pfam" id="PF11196">
    <property type="entry name" value="DUF2834"/>
    <property type="match status" value="1"/>
</dbReference>
<comment type="caution">
    <text evidence="2">The sequence shown here is derived from an EMBL/GenBank/DDBJ whole genome shotgun (WGS) entry which is preliminary data.</text>
</comment>
<dbReference type="EMBL" id="BMPP01000016">
    <property type="protein sequence ID" value="GGK37016.1"/>
    <property type="molecule type" value="Genomic_DNA"/>
</dbReference>
<evidence type="ECO:0000313" key="3">
    <source>
        <dbReference type="Proteomes" id="UP000647587"/>
    </source>
</evidence>
<evidence type="ECO:0000256" key="1">
    <source>
        <dbReference type="SAM" id="Phobius"/>
    </source>
</evidence>
<keyword evidence="3" id="KW-1185">Reference proteome</keyword>
<evidence type="ECO:0000313" key="2">
    <source>
        <dbReference type="EMBL" id="GGK37016.1"/>
    </source>
</evidence>
<dbReference type="InterPro" id="IPR021362">
    <property type="entry name" value="DUF2834"/>
</dbReference>
<gene>
    <name evidence="2" type="ORF">GCM10008955_33660</name>
</gene>
<dbReference type="RefSeq" id="WP_189010828.1">
    <property type="nucleotide sequence ID" value="NZ_BMPP01000016.1"/>
</dbReference>
<keyword evidence="1" id="KW-0472">Membrane</keyword>
<accession>A0ABQ2F0A0</accession>
<feature type="transmembrane region" description="Helical" evidence="1">
    <location>
        <begin position="77"/>
        <end position="99"/>
    </location>
</feature>
<protein>
    <recommendedName>
        <fullName evidence="4">DUF2834 domain-containing protein</fullName>
    </recommendedName>
</protein>
<dbReference type="Proteomes" id="UP000647587">
    <property type="component" value="Unassembled WGS sequence"/>
</dbReference>
<organism evidence="2 3">
    <name type="scientific">Deinococcus malanensis</name>
    <dbReference type="NCBI Taxonomy" id="1706855"/>
    <lineage>
        <taxon>Bacteria</taxon>
        <taxon>Thermotogati</taxon>
        <taxon>Deinococcota</taxon>
        <taxon>Deinococci</taxon>
        <taxon>Deinococcales</taxon>
        <taxon>Deinococcaceae</taxon>
        <taxon>Deinococcus</taxon>
    </lineage>
</organism>